<comment type="caution">
    <text evidence="2">The sequence shown here is derived from an EMBL/GenBank/DDBJ whole genome shotgun (WGS) entry which is preliminary data.</text>
</comment>
<dbReference type="PANTHER" id="PTHR10540">
    <property type="entry name" value="EUKARYOTIC TRANSLATION INITIATION FACTOR 3 SUBUNIT F-RELATED"/>
    <property type="match status" value="1"/>
</dbReference>
<reference evidence="2 3" key="1">
    <citation type="journal article" date="2015" name="Sci. Rep.">
        <title>Genome of the facultative scuticociliatosis pathogen Pseudocohnilembus persalinus provides insight into its virulence through horizontal gene transfer.</title>
        <authorList>
            <person name="Xiong J."/>
            <person name="Wang G."/>
            <person name="Cheng J."/>
            <person name="Tian M."/>
            <person name="Pan X."/>
            <person name="Warren A."/>
            <person name="Jiang C."/>
            <person name="Yuan D."/>
            <person name="Miao W."/>
        </authorList>
    </citation>
    <scope>NUCLEOTIDE SEQUENCE [LARGE SCALE GENOMIC DNA]</scope>
    <source>
        <strain evidence="2">36N120E</strain>
    </source>
</reference>
<dbReference type="GO" id="GO:0003743">
    <property type="term" value="F:translation initiation factor activity"/>
    <property type="evidence" value="ECO:0007669"/>
    <property type="project" value="TreeGrafter"/>
</dbReference>
<organism evidence="2 3">
    <name type="scientific">Pseudocohnilembus persalinus</name>
    <name type="common">Ciliate</name>
    <dbReference type="NCBI Taxonomy" id="266149"/>
    <lineage>
        <taxon>Eukaryota</taxon>
        <taxon>Sar</taxon>
        <taxon>Alveolata</taxon>
        <taxon>Ciliophora</taxon>
        <taxon>Intramacronucleata</taxon>
        <taxon>Oligohymenophorea</taxon>
        <taxon>Scuticociliatia</taxon>
        <taxon>Philasterida</taxon>
        <taxon>Pseudocohnilembidae</taxon>
        <taxon>Pseudocohnilembus</taxon>
    </lineage>
</organism>
<dbReference type="GO" id="GO:0071541">
    <property type="term" value="C:eukaryotic translation initiation factor 3 complex, eIF3m"/>
    <property type="evidence" value="ECO:0007669"/>
    <property type="project" value="TreeGrafter"/>
</dbReference>
<dbReference type="OMA" id="NLQQAWP"/>
<dbReference type="InterPro" id="IPR024969">
    <property type="entry name" value="EIF3F/CSN6-like_C"/>
</dbReference>
<dbReference type="EMBL" id="LDAU01000096">
    <property type="protein sequence ID" value="KRX06342.1"/>
    <property type="molecule type" value="Genomic_DNA"/>
</dbReference>
<dbReference type="PANTHER" id="PTHR10540:SF6">
    <property type="entry name" value="EUKARYOTIC TRANSLATION INITIATION FACTOR 3 SUBUNIT F"/>
    <property type="match status" value="1"/>
</dbReference>
<dbReference type="Proteomes" id="UP000054937">
    <property type="component" value="Unassembled WGS sequence"/>
</dbReference>
<dbReference type="AlphaFoldDB" id="A0A0V0QVW8"/>
<proteinExistence type="predicted"/>
<dbReference type="OrthoDB" id="25498at2759"/>
<evidence type="ECO:0000313" key="3">
    <source>
        <dbReference type="Proteomes" id="UP000054937"/>
    </source>
</evidence>
<dbReference type="Gene3D" id="3.40.140.10">
    <property type="entry name" value="Cytidine Deaminase, domain 2"/>
    <property type="match status" value="1"/>
</dbReference>
<dbReference type="InParanoid" id="A0A0V0QVW8"/>
<dbReference type="Pfam" id="PF13012">
    <property type="entry name" value="MitMem_reg"/>
    <property type="match status" value="1"/>
</dbReference>
<feature type="domain" description="JAB1/MPN/MOV34 metalloenzyme" evidence="1">
    <location>
        <begin position="17"/>
        <end position="162"/>
    </location>
</feature>
<keyword evidence="3" id="KW-1185">Reference proteome</keyword>
<protein>
    <recommendedName>
        <fullName evidence="1">JAB1/MPN/MOV34 metalloenzyme domain-containing protein</fullName>
    </recommendedName>
</protein>
<dbReference type="SMART" id="SM00232">
    <property type="entry name" value="JAB_MPN"/>
    <property type="match status" value="1"/>
</dbReference>
<sequence length="302" mass="34527">MSQRIFQLSLGSKQNYKLEVNPTVIMQILDSYYRREENSTKIIGTLLGTVSTDTVSITNCFAVPIKDDSTDIDKEMPYHDSMLRLNKEVYSDEIVIGAFLAHNTQDQEEIFEDAFNLIGKYSLTKYSSFVTQENLQAPLVLSLNPFDLDNKFNIKAYTTDLSLGVTNLGIFPIITLHYEISFQKKDKPYEIASILMNQEDKQAIDFEFLNLNNINALTGDIVASLEKIQQKIQRIVDQKEQPDEQFGQQVKQLISFSSSVNEQNLESLREKQQQDNALLQFITTLAKTQNTISEKLEIVKIN</sequence>
<name>A0A0V0QVW8_PSEPJ</name>
<accession>A0A0V0QVW8</accession>
<evidence type="ECO:0000259" key="1">
    <source>
        <dbReference type="SMART" id="SM00232"/>
    </source>
</evidence>
<dbReference type="GO" id="GO:0008237">
    <property type="term" value="F:metallopeptidase activity"/>
    <property type="evidence" value="ECO:0007669"/>
    <property type="project" value="InterPro"/>
</dbReference>
<dbReference type="GO" id="GO:0031369">
    <property type="term" value="F:translation initiation factor binding"/>
    <property type="evidence" value="ECO:0007669"/>
    <property type="project" value="TreeGrafter"/>
</dbReference>
<dbReference type="FunCoup" id="A0A0V0QVW8">
    <property type="interactions" value="564"/>
</dbReference>
<evidence type="ECO:0000313" key="2">
    <source>
        <dbReference type="EMBL" id="KRX06342.1"/>
    </source>
</evidence>
<gene>
    <name evidence="2" type="ORF">PPERSA_04955</name>
</gene>
<dbReference type="InterPro" id="IPR000555">
    <property type="entry name" value="JAMM/MPN+_dom"/>
</dbReference>
<dbReference type="Pfam" id="PF01398">
    <property type="entry name" value="JAB"/>
    <property type="match status" value="1"/>
</dbReference>